<dbReference type="Proteomes" id="UP000663852">
    <property type="component" value="Unassembled WGS sequence"/>
</dbReference>
<evidence type="ECO:0000313" key="4">
    <source>
        <dbReference type="EMBL" id="CAF1292908.1"/>
    </source>
</evidence>
<dbReference type="PROSITE" id="PS01173">
    <property type="entry name" value="LIPASE_GDXG_HIS"/>
    <property type="match status" value="1"/>
</dbReference>
<evidence type="ECO:0000256" key="1">
    <source>
        <dbReference type="ARBA" id="ARBA00010515"/>
    </source>
</evidence>
<feature type="domain" description="Alpha/beta hydrolase fold-3" evidence="3">
    <location>
        <begin position="83"/>
        <end position="291"/>
    </location>
</feature>
<dbReference type="PANTHER" id="PTHR48081:SF8">
    <property type="entry name" value="ALPHA_BETA HYDROLASE FOLD-3 DOMAIN-CONTAINING PROTEIN-RELATED"/>
    <property type="match status" value="1"/>
</dbReference>
<accession>A0A815D4U1</accession>
<dbReference type="InterPro" id="IPR002168">
    <property type="entry name" value="Lipase_GDXG_HIS_AS"/>
</dbReference>
<sequence length="316" mass="36206">MADGKDIDLDIQQWQNIMQETYTSLSPFDSTSIDDLRRVTALVRAPWTEGGPVMQRIEEKHVGTYSTRIRLYYPNHDQACPTLIYIHGGGYIIFSLDTHDRLMREYASRANVVVIGVDYSLSPEVKYPRAIYEIVSVIQWLREQNATDLSIDVNRMAIGGDSAGANLSVATNLRLRALNEPVLVAQLLNYGVYDRVRPTSDSYVRYNDPKYRLNAEEMQFYFNNYIQNEADYDDPYVCPLHADLHGLPPSFLTITECDVLFDENRSMAEALRKANVNVEEHIYHGTTHSFLEAVRIATISNKALDDACQWLIKQFY</sequence>
<dbReference type="Pfam" id="PF07859">
    <property type="entry name" value="Abhydrolase_3"/>
    <property type="match status" value="1"/>
</dbReference>
<dbReference type="SUPFAM" id="SSF53474">
    <property type="entry name" value="alpha/beta-Hydrolases"/>
    <property type="match status" value="1"/>
</dbReference>
<dbReference type="AlphaFoldDB" id="A0A815D4U1"/>
<dbReference type="GO" id="GO:0016787">
    <property type="term" value="F:hydrolase activity"/>
    <property type="evidence" value="ECO:0007669"/>
    <property type="project" value="UniProtKB-KW"/>
</dbReference>
<dbReference type="OrthoDB" id="408631at2759"/>
<comment type="caution">
    <text evidence="4">The sequence shown here is derived from an EMBL/GenBank/DDBJ whole genome shotgun (WGS) entry which is preliminary data.</text>
</comment>
<protein>
    <recommendedName>
        <fullName evidence="3">Alpha/beta hydrolase fold-3 domain-containing protein</fullName>
    </recommendedName>
</protein>
<dbReference type="InterPro" id="IPR050300">
    <property type="entry name" value="GDXG_lipolytic_enzyme"/>
</dbReference>
<reference evidence="4" key="1">
    <citation type="submission" date="2021-02" db="EMBL/GenBank/DDBJ databases">
        <authorList>
            <person name="Nowell W R."/>
        </authorList>
    </citation>
    <scope>NUCLEOTIDE SEQUENCE</scope>
</reference>
<evidence type="ECO:0000259" key="3">
    <source>
        <dbReference type="Pfam" id="PF07859"/>
    </source>
</evidence>
<dbReference type="EMBL" id="CAJNOJ010000209">
    <property type="protein sequence ID" value="CAF1292908.1"/>
    <property type="molecule type" value="Genomic_DNA"/>
</dbReference>
<comment type="similarity">
    <text evidence="1">Belongs to the 'GDXG' lipolytic enzyme family.</text>
</comment>
<name>A0A815D4U1_ADIRI</name>
<proteinExistence type="inferred from homology"/>
<organism evidence="4 5">
    <name type="scientific">Adineta ricciae</name>
    <name type="common">Rotifer</name>
    <dbReference type="NCBI Taxonomy" id="249248"/>
    <lineage>
        <taxon>Eukaryota</taxon>
        <taxon>Metazoa</taxon>
        <taxon>Spiralia</taxon>
        <taxon>Gnathifera</taxon>
        <taxon>Rotifera</taxon>
        <taxon>Eurotatoria</taxon>
        <taxon>Bdelloidea</taxon>
        <taxon>Adinetida</taxon>
        <taxon>Adinetidae</taxon>
        <taxon>Adineta</taxon>
    </lineage>
</organism>
<dbReference type="PANTHER" id="PTHR48081">
    <property type="entry name" value="AB HYDROLASE SUPERFAMILY PROTEIN C4A8.06C"/>
    <property type="match status" value="1"/>
</dbReference>
<dbReference type="InterPro" id="IPR013094">
    <property type="entry name" value="AB_hydrolase_3"/>
</dbReference>
<evidence type="ECO:0000313" key="5">
    <source>
        <dbReference type="Proteomes" id="UP000663852"/>
    </source>
</evidence>
<keyword evidence="2" id="KW-0378">Hydrolase</keyword>
<dbReference type="InterPro" id="IPR029058">
    <property type="entry name" value="AB_hydrolase_fold"/>
</dbReference>
<gene>
    <name evidence="4" type="ORF">EDS130_LOCUS30186</name>
</gene>
<dbReference type="Gene3D" id="3.40.50.1820">
    <property type="entry name" value="alpha/beta hydrolase"/>
    <property type="match status" value="1"/>
</dbReference>
<evidence type="ECO:0000256" key="2">
    <source>
        <dbReference type="ARBA" id="ARBA00022801"/>
    </source>
</evidence>